<organism evidence="1 2">
    <name type="scientific">Dreissena polymorpha</name>
    <name type="common">Zebra mussel</name>
    <name type="synonym">Mytilus polymorpha</name>
    <dbReference type="NCBI Taxonomy" id="45954"/>
    <lineage>
        <taxon>Eukaryota</taxon>
        <taxon>Metazoa</taxon>
        <taxon>Spiralia</taxon>
        <taxon>Lophotrochozoa</taxon>
        <taxon>Mollusca</taxon>
        <taxon>Bivalvia</taxon>
        <taxon>Autobranchia</taxon>
        <taxon>Heteroconchia</taxon>
        <taxon>Euheterodonta</taxon>
        <taxon>Imparidentia</taxon>
        <taxon>Neoheterodontei</taxon>
        <taxon>Myida</taxon>
        <taxon>Dreissenoidea</taxon>
        <taxon>Dreissenidae</taxon>
        <taxon>Dreissena</taxon>
    </lineage>
</organism>
<evidence type="ECO:0000313" key="2">
    <source>
        <dbReference type="Proteomes" id="UP000828390"/>
    </source>
</evidence>
<dbReference type="Proteomes" id="UP000828390">
    <property type="component" value="Unassembled WGS sequence"/>
</dbReference>
<comment type="caution">
    <text evidence="1">The sequence shown here is derived from an EMBL/GenBank/DDBJ whole genome shotgun (WGS) entry which is preliminary data.</text>
</comment>
<dbReference type="EMBL" id="JAIWYP010000010">
    <property type="protein sequence ID" value="KAH3749242.1"/>
    <property type="molecule type" value="Genomic_DNA"/>
</dbReference>
<accession>A0A9D4DJI9</accession>
<sequence>MVWVPSGWLFLASVMYFPYLLYQPSNVLPRNKKNCLKLIGECGRAGWLAGGLAGWPAGWRAEQACPGHNFVVHCLALSWGSKVAGLDLGVASRLKRRLPNEDEDGRSEKQLVLGCCTI</sequence>
<keyword evidence="2" id="KW-1185">Reference proteome</keyword>
<name>A0A9D4DJI9_DREPO</name>
<protein>
    <submittedName>
        <fullName evidence="1">Uncharacterized protein</fullName>
    </submittedName>
</protein>
<evidence type="ECO:0000313" key="1">
    <source>
        <dbReference type="EMBL" id="KAH3749242.1"/>
    </source>
</evidence>
<proteinExistence type="predicted"/>
<dbReference type="AlphaFoldDB" id="A0A9D4DJI9"/>
<reference evidence="1" key="2">
    <citation type="submission" date="2020-11" db="EMBL/GenBank/DDBJ databases">
        <authorList>
            <person name="McCartney M.A."/>
            <person name="Auch B."/>
            <person name="Kono T."/>
            <person name="Mallez S."/>
            <person name="Becker A."/>
            <person name="Gohl D.M."/>
            <person name="Silverstein K.A.T."/>
            <person name="Koren S."/>
            <person name="Bechman K.B."/>
            <person name="Herman A."/>
            <person name="Abrahante J.E."/>
            <person name="Garbe J."/>
        </authorList>
    </citation>
    <scope>NUCLEOTIDE SEQUENCE</scope>
    <source>
        <strain evidence="1">Duluth1</strain>
        <tissue evidence="1">Whole animal</tissue>
    </source>
</reference>
<gene>
    <name evidence="1" type="ORF">DPMN_183735</name>
</gene>
<reference evidence="1" key="1">
    <citation type="journal article" date="2019" name="bioRxiv">
        <title>The Genome of the Zebra Mussel, Dreissena polymorpha: A Resource for Invasive Species Research.</title>
        <authorList>
            <person name="McCartney M.A."/>
            <person name="Auch B."/>
            <person name="Kono T."/>
            <person name="Mallez S."/>
            <person name="Zhang Y."/>
            <person name="Obille A."/>
            <person name="Becker A."/>
            <person name="Abrahante J.E."/>
            <person name="Garbe J."/>
            <person name="Badalamenti J.P."/>
            <person name="Herman A."/>
            <person name="Mangelson H."/>
            <person name="Liachko I."/>
            <person name="Sullivan S."/>
            <person name="Sone E.D."/>
            <person name="Koren S."/>
            <person name="Silverstein K.A.T."/>
            <person name="Beckman K.B."/>
            <person name="Gohl D.M."/>
        </authorList>
    </citation>
    <scope>NUCLEOTIDE SEQUENCE</scope>
    <source>
        <strain evidence="1">Duluth1</strain>
        <tissue evidence="1">Whole animal</tissue>
    </source>
</reference>